<feature type="domain" description="Aminotransferase class V" evidence="13">
    <location>
        <begin position="12"/>
        <end position="348"/>
    </location>
</feature>
<dbReference type="GO" id="GO:0005737">
    <property type="term" value="C:cytoplasm"/>
    <property type="evidence" value="ECO:0007669"/>
    <property type="project" value="TreeGrafter"/>
</dbReference>
<comment type="catalytic activity">
    <reaction evidence="9">
        <text>4-(phosphooxy)-L-threonine + 2-oxoglutarate = (R)-3-hydroxy-2-oxo-4-phosphooxybutanoate + L-glutamate</text>
        <dbReference type="Rhea" id="RHEA:16573"/>
        <dbReference type="ChEBI" id="CHEBI:16810"/>
        <dbReference type="ChEBI" id="CHEBI:29985"/>
        <dbReference type="ChEBI" id="CHEBI:58452"/>
        <dbReference type="ChEBI" id="CHEBI:58538"/>
        <dbReference type="EC" id="2.6.1.52"/>
    </reaction>
</comment>
<evidence type="ECO:0000256" key="11">
    <source>
        <dbReference type="RuleBase" id="RU004504"/>
    </source>
</evidence>
<evidence type="ECO:0000256" key="1">
    <source>
        <dbReference type="ARBA" id="ARBA00001933"/>
    </source>
</evidence>
<keyword evidence="15" id="KW-1185">Reference proteome</keyword>
<dbReference type="HAMAP" id="MF_00160">
    <property type="entry name" value="SerC_aminotrans_5"/>
    <property type="match status" value="1"/>
</dbReference>
<evidence type="ECO:0000256" key="6">
    <source>
        <dbReference type="ARBA" id="ARBA00022679"/>
    </source>
</evidence>
<organism evidence="14">
    <name type="scientific">Darwinula stevensoni</name>
    <dbReference type="NCBI Taxonomy" id="69355"/>
    <lineage>
        <taxon>Eukaryota</taxon>
        <taxon>Metazoa</taxon>
        <taxon>Ecdysozoa</taxon>
        <taxon>Arthropoda</taxon>
        <taxon>Crustacea</taxon>
        <taxon>Oligostraca</taxon>
        <taxon>Ostracoda</taxon>
        <taxon>Podocopa</taxon>
        <taxon>Podocopida</taxon>
        <taxon>Darwinulocopina</taxon>
        <taxon>Darwinuloidea</taxon>
        <taxon>Darwinulidae</taxon>
        <taxon>Darwinula</taxon>
    </lineage>
</organism>
<dbReference type="SUPFAM" id="SSF53383">
    <property type="entry name" value="PLP-dependent transferases"/>
    <property type="match status" value="1"/>
</dbReference>
<dbReference type="UniPathway" id="UPA00244">
    <property type="reaction ID" value="UER00311"/>
</dbReference>
<sequence>MPYTKGIGNAGQVLEKVQKELLDYKGTGISVLCTSHRSKEFTQINDHAEATLRKLLDVPPNYSILFLQGGGVGQFAGIPLNLLNGSSEMDYAVTGYWSNNSAKEAGKYGQVNSVLPKLDSYTGIPDRGTWKLSPQAAYLYYCGNETICGVEFQDVPAGLPGVPLVCDMSSHFLTRPVDVSKYGLIMAAAQKNVGPAGVTVVIVRDDLLGRANPLCPSILDYTQQKKNKSILNTPCCFSLYVTDLVLEWILENGGVEEMERRCIEKSESLYGAIDGSRGFYSNPVDPGCRSRTNVPFRVGGAGGDEALEKAFLEGAAQKHMIQLKGHRSVGGVRASLYNAVTKEEVECLRSYMIEFQEAHQN</sequence>
<accession>A0A7R8X137</accession>
<dbReference type="GO" id="GO:0006564">
    <property type="term" value="P:L-serine biosynthetic process"/>
    <property type="evidence" value="ECO:0007669"/>
    <property type="project" value="UniProtKB-KW"/>
</dbReference>
<keyword evidence="8 12" id="KW-0718">Serine biosynthesis</keyword>
<comment type="pathway">
    <text evidence="2 12">Amino-acid biosynthesis; L-serine biosynthesis; L-serine from 3-phospho-D-glycerate: step 2/3.</text>
</comment>
<evidence type="ECO:0000256" key="9">
    <source>
        <dbReference type="ARBA" id="ARBA00047630"/>
    </source>
</evidence>
<comment type="cofactor">
    <cofactor evidence="1 11">
        <name>pyridoxal 5'-phosphate</name>
        <dbReference type="ChEBI" id="CHEBI:597326"/>
    </cofactor>
</comment>
<proteinExistence type="inferred from homology"/>
<evidence type="ECO:0000259" key="13">
    <source>
        <dbReference type="Pfam" id="PF00266"/>
    </source>
</evidence>
<dbReference type="InterPro" id="IPR000192">
    <property type="entry name" value="Aminotrans_V_dom"/>
</dbReference>
<evidence type="ECO:0000313" key="14">
    <source>
        <dbReference type="EMBL" id="CAD7241778.1"/>
    </source>
</evidence>
<dbReference type="InterPro" id="IPR020578">
    <property type="entry name" value="Aminotrans_V_PyrdxlP_BS"/>
</dbReference>
<dbReference type="InterPro" id="IPR015424">
    <property type="entry name" value="PyrdxlP-dep_Trfase"/>
</dbReference>
<dbReference type="Gene3D" id="3.40.640.10">
    <property type="entry name" value="Type I PLP-dependent aspartate aminotransferase-like (Major domain)"/>
    <property type="match status" value="1"/>
</dbReference>
<keyword evidence="4 12" id="KW-0032">Aminotransferase</keyword>
<keyword evidence="5 12" id="KW-0028">Amino-acid biosynthesis</keyword>
<evidence type="ECO:0000256" key="7">
    <source>
        <dbReference type="ARBA" id="ARBA00022898"/>
    </source>
</evidence>
<dbReference type="Gene3D" id="3.90.1150.10">
    <property type="entry name" value="Aspartate Aminotransferase, domain 1"/>
    <property type="match status" value="1"/>
</dbReference>
<dbReference type="InterPro" id="IPR015421">
    <property type="entry name" value="PyrdxlP-dep_Trfase_major"/>
</dbReference>
<dbReference type="PANTHER" id="PTHR43247">
    <property type="entry name" value="PHOSPHOSERINE AMINOTRANSFERASE"/>
    <property type="match status" value="1"/>
</dbReference>
<evidence type="ECO:0000256" key="5">
    <source>
        <dbReference type="ARBA" id="ARBA00022605"/>
    </source>
</evidence>
<comment type="catalytic activity">
    <reaction evidence="10 12">
        <text>O-phospho-L-serine + 2-oxoglutarate = 3-phosphooxypyruvate + L-glutamate</text>
        <dbReference type="Rhea" id="RHEA:14329"/>
        <dbReference type="ChEBI" id="CHEBI:16810"/>
        <dbReference type="ChEBI" id="CHEBI:18110"/>
        <dbReference type="ChEBI" id="CHEBI:29985"/>
        <dbReference type="ChEBI" id="CHEBI:57524"/>
        <dbReference type="EC" id="2.6.1.52"/>
    </reaction>
</comment>
<dbReference type="GO" id="GO:0030170">
    <property type="term" value="F:pyridoxal phosphate binding"/>
    <property type="evidence" value="ECO:0007669"/>
    <property type="project" value="TreeGrafter"/>
</dbReference>
<keyword evidence="7" id="KW-0663">Pyridoxal phosphate</keyword>
<keyword evidence="6 12" id="KW-0808">Transferase</keyword>
<evidence type="ECO:0000256" key="4">
    <source>
        <dbReference type="ARBA" id="ARBA00022576"/>
    </source>
</evidence>
<gene>
    <name evidence="14" type="ORF">DSTB1V02_LOCUS1758</name>
</gene>
<dbReference type="Pfam" id="PF00266">
    <property type="entry name" value="Aminotran_5"/>
    <property type="match status" value="1"/>
</dbReference>
<dbReference type="FunFam" id="3.90.1150.10:FF:000006">
    <property type="entry name" value="Phosphoserine aminotransferase"/>
    <property type="match status" value="1"/>
</dbReference>
<dbReference type="PIRSF" id="PIRSF000525">
    <property type="entry name" value="SerC"/>
    <property type="match status" value="1"/>
</dbReference>
<dbReference type="EMBL" id="CAJPEV010000176">
    <property type="protein sequence ID" value="CAG0881843.1"/>
    <property type="molecule type" value="Genomic_DNA"/>
</dbReference>
<evidence type="ECO:0000313" key="15">
    <source>
        <dbReference type="Proteomes" id="UP000677054"/>
    </source>
</evidence>
<dbReference type="Proteomes" id="UP000677054">
    <property type="component" value="Unassembled WGS sequence"/>
</dbReference>
<evidence type="ECO:0000256" key="3">
    <source>
        <dbReference type="ARBA" id="ARBA00006904"/>
    </source>
</evidence>
<dbReference type="UniPathway" id="UPA00135">
    <property type="reaction ID" value="UER00197"/>
</dbReference>
<name>A0A7R8X137_9CRUS</name>
<dbReference type="NCBIfam" id="TIGR01364">
    <property type="entry name" value="serC_1"/>
    <property type="match status" value="1"/>
</dbReference>
<dbReference type="FunFam" id="3.40.640.10:FF:000010">
    <property type="entry name" value="Phosphoserine aminotransferase"/>
    <property type="match status" value="1"/>
</dbReference>
<dbReference type="InterPro" id="IPR015422">
    <property type="entry name" value="PyrdxlP-dep_Trfase_small"/>
</dbReference>
<dbReference type="EC" id="2.6.1.52" evidence="12"/>
<dbReference type="NCBIfam" id="NF003764">
    <property type="entry name" value="PRK05355.1"/>
    <property type="match status" value="1"/>
</dbReference>
<evidence type="ECO:0000256" key="12">
    <source>
        <dbReference type="RuleBase" id="RU004505"/>
    </source>
</evidence>
<evidence type="ECO:0000256" key="8">
    <source>
        <dbReference type="ARBA" id="ARBA00023299"/>
    </source>
</evidence>
<dbReference type="EMBL" id="LR899693">
    <property type="protein sequence ID" value="CAD7241778.1"/>
    <property type="molecule type" value="Genomic_DNA"/>
</dbReference>
<reference evidence="14" key="1">
    <citation type="submission" date="2020-11" db="EMBL/GenBank/DDBJ databases">
        <authorList>
            <person name="Tran Van P."/>
        </authorList>
    </citation>
    <scope>NUCLEOTIDE SEQUENCE</scope>
</reference>
<protein>
    <recommendedName>
        <fullName evidence="12">Phosphoserine aminotransferase</fullName>
        <ecNumber evidence="12">2.6.1.52</ecNumber>
    </recommendedName>
</protein>
<evidence type="ECO:0000256" key="2">
    <source>
        <dbReference type="ARBA" id="ARBA00005099"/>
    </source>
</evidence>
<dbReference type="AlphaFoldDB" id="A0A7R8X137"/>
<comment type="similarity">
    <text evidence="3">Belongs to the class-V pyridoxal-phosphate-dependent aminotransferase family. SerC subfamily.</text>
</comment>
<dbReference type="GO" id="GO:0004648">
    <property type="term" value="F:O-phospho-L-serine:2-oxoglutarate aminotransferase activity"/>
    <property type="evidence" value="ECO:0007669"/>
    <property type="project" value="UniProtKB-EC"/>
</dbReference>
<dbReference type="InterPro" id="IPR022278">
    <property type="entry name" value="Pser_aminoTfrase"/>
</dbReference>
<dbReference type="PROSITE" id="PS00595">
    <property type="entry name" value="AA_TRANSFER_CLASS_5"/>
    <property type="match status" value="1"/>
</dbReference>
<dbReference type="PANTHER" id="PTHR43247:SF1">
    <property type="entry name" value="PHOSPHOSERINE AMINOTRANSFERASE"/>
    <property type="match status" value="1"/>
</dbReference>
<evidence type="ECO:0000256" key="10">
    <source>
        <dbReference type="ARBA" id="ARBA00049007"/>
    </source>
</evidence>
<dbReference type="OrthoDB" id="1703350at2759"/>